<accession>A0ABW0UZH0</accession>
<dbReference type="PANTHER" id="PTHR43498">
    <property type="entry name" value="FERREDOXIN:COB-COM HETERODISULFIDE REDUCTASE SUBUNIT A"/>
    <property type="match status" value="1"/>
</dbReference>
<evidence type="ECO:0000313" key="7">
    <source>
        <dbReference type="EMBL" id="MFC5638998.1"/>
    </source>
</evidence>
<dbReference type="InterPro" id="IPR039650">
    <property type="entry name" value="HdrA-like"/>
</dbReference>
<dbReference type="Pfam" id="PF12831">
    <property type="entry name" value="FAD_oxidored"/>
    <property type="match status" value="1"/>
</dbReference>
<evidence type="ECO:0000256" key="2">
    <source>
        <dbReference type="ARBA" id="ARBA00022723"/>
    </source>
</evidence>
<evidence type="ECO:0000256" key="6">
    <source>
        <dbReference type="SAM" id="MobiDB-lite"/>
    </source>
</evidence>
<feature type="compositionally biased region" description="Basic and acidic residues" evidence="6">
    <location>
        <begin position="1"/>
        <end position="11"/>
    </location>
</feature>
<dbReference type="SUPFAM" id="SSF51905">
    <property type="entry name" value="FAD/NAD(P)-binding domain"/>
    <property type="match status" value="1"/>
</dbReference>
<protein>
    <submittedName>
        <fullName evidence="7">FAD-dependent oxidoreductase</fullName>
        <ecNumber evidence="7">1.-.-.-</ecNumber>
    </submittedName>
</protein>
<evidence type="ECO:0000256" key="3">
    <source>
        <dbReference type="ARBA" id="ARBA00023002"/>
    </source>
</evidence>
<dbReference type="PANTHER" id="PTHR43498:SF1">
    <property type="entry name" value="COB--COM HETERODISULFIDE REDUCTASE IRON-SULFUR SUBUNIT A"/>
    <property type="match status" value="1"/>
</dbReference>
<evidence type="ECO:0000313" key="8">
    <source>
        <dbReference type="Proteomes" id="UP001596154"/>
    </source>
</evidence>
<evidence type="ECO:0000256" key="4">
    <source>
        <dbReference type="ARBA" id="ARBA00023004"/>
    </source>
</evidence>
<dbReference type="RefSeq" id="WP_381030572.1">
    <property type="nucleotide sequence ID" value="NZ_JBHSNY010000015.1"/>
</dbReference>
<name>A0ABW0UZH0_9ACTN</name>
<keyword evidence="2" id="KW-0479">Metal-binding</keyword>
<keyword evidence="3 7" id="KW-0560">Oxidoreductase</keyword>
<keyword evidence="1" id="KW-0004">4Fe-4S</keyword>
<feature type="region of interest" description="Disordered" evidence="6">
    <location>
        <begin position="1"/>
        <end position="23"/>
    </location>
</feature>
<keyword evidence="5" id="KW-0411">Iron-sulfur</keyword>
<gene>
    <name evidence="7" type="ORF">ACFPZJ_35640</name>
</gene>
<keyword evidence="8" id="KW-1185">Reference proteome</keyword>
<dbReference type="EC" id="1.-.-.-" evidence="7"/>
<reference evidence="8" key="1">
    <citation type="journal article" date="2019" name="Int. J. Syst. Evol. Microbiol.">
        <title>The Global Catalogue of Microorganisms (GCM) 10K type strain sequencing project: providing services to taxonomists for standard genome sequencing and annotation.</title>
        <authorList>
            <consortium name="The Broad Institute Genomics Platform"/>
            <consortium name="The Broad Institute Genome Sequencing Center for Infectious Disease"/>
            <person name="Wu L."/>
            <person name="Ma J."/>
        </authorList>
    </citation>
    <scope>NUCLEOTIDE SEQUENCE [LARGE SCALE GENOMIC DNA]</scope>
    <source>
        <strain evidence="8">CGMCC 4.7248</strain>
    </source>
</reference>
<dbReference type="EMBL" id="JBHSNY010000015">
    <property type="protein sequence ID" value="MFC5638998.1"/>
    <property type="molecule type" value="Genomic_DNA"/>
</dbReference>
<dbReference type="Proteomes" id="UP001596154">
    <property type="component" value="Unassembled WGS sequence"/>
</dbReference>
<dbReference type="Gene3D" id="3.50.50.60">
    <property type="entry name" value="FAD/NAD(P)-binding domain"/>
    <property type="match status" value="1"/>
</dbReference>
<proteinExistence type="predicted"/>
<comment type="caution">
    <text evidence="7">The sequence shown here is derived from an EMBL/GenBank/DDBJ whole genome shotgun (WGS) entry which is preliminary data.</text>
</comment>
<sequence>MPILQEPREPRTVTLPARPAQHGGRTDVLVVGGGPAGFAAAVGAADAGADVVLVERYGFLGGNATAALVMPLMSFHNEHKQATFTESGEDSRLLPTDHGEGEPVVAGVLWNLLDRLMGRGGCLRPSPRTGYTVPFDPELFKLVLLDMLDEAGVRMLFHAFASTALPLDDGPGWRVVFETKSGPVVIDAGVVVDGTGDGDVAAACGAPYEIGRKEDGLVQPMTLMFRVADFARPDFADYVRAHPDQWRGVHGLWDLVEEARADGDLRLPREDILFFATPHPREVSVNSTRVNRVLGTSVWDLTRAEYAARRQLAQIDRFLRTRVPGFEESYVVQSGVHIGVRETRRVLGDYQLTGHDILAARAFPDVVAHGAYPIDIHNPRGSGTVLRRVPMGSFYDIPLRCLIPRGTERLLVAGRCISGTHVAHSSYRVMPIAMATGQAAGVCAALTVRHGHGPRGVPYRLVQRELLRQGARLRTTVPAAD</sequence>
<dbReference type="InterPro" id="IPR036188">
    <property type="entry name" value="FAD/NAD-bd_sf"/>
</dbReference>
<keyword evidence="4" id="KW-0408">Iron</keyword>
<dbReference type="GO" id="GO:0016491">
    <property type="term" value="F:oxidoreductase activity"/>
    <property type="evidence" value="ECO:0007669"/>
    <property type="project" value="UniProtKB-KW"/>
</dbReference>
<evidence type="ECO:0000256" key="5">
    <source>
        <dbReference type="ARBA" id="ARBA00023014"/>
    </source>
</evidence>
<evidence type="ECO:0000256" key="1">
    <source>
        <dbReference type="ARBA" id="ARBA00022485"/>
    </source>
</evidence>
<organism evidence="7 8">
    <name type="scientific">Streptomyces bullii</name>
    <dbReference type="NCBI Taxonomy" id="349910"/>
    <lineage>
        <taxon>Bacteria</taxon>
        <taxon>Bacillati</taxon>
        <taxon>Actinomycetota</taxon>
        <taxon>Actinomycetes</taxon>
        <taxon>Kitasatosporales</taxon>
        <taxon>Streptomycetaceae</taxon>
        <taxon>Streptomyces</taxon>
    </lineage>
</organism>